<evidence type="ECO:0000256" key="4">
    <source>
        <dbReference type="PIRSR" id="PIRSR606710-1"/>
    </source>
</evidence>
<comment type="caution">
    <text evidence="9">The sequence shown here is derived from an EMBL/GenBank/DDBJ whole genome shotgun (WGS) entry which is preliminary data.</text>
</comment>
<dbReference type="SUPFAM" id="SSF75005">
    <property type="entry name" value="Arabinanase/levansucrase/invertase"/>
    <property type="match status" value="1"/>
</dbReference>
<dbReference type="InterPro" id="IPR013320">
    <property type="entry name" value="ConA-like_dom_sf"/>
</dbReference>
<dbReference type="GO" id="GO:0005975">
    <property type="term" value="P:carbohydrate metabolic process"/>
    <property type="evidence" value="ECO:0007669"/>
    <property type="project" value="InterPro"/>
</dbReference>
<dbReference type="Pfam" id="PF17851">
    <property type="entry name" value="GH43_C2"/>
    <property type="match status" value="1"/>
</dbReference>
<keyword evidence="2 6" id="KW-0378">Hydrolase</keyword>
<dbReference type="Gene3D" id="2.60.120.200">
    <property type="match status" value="1"/>
</dbReference>
<dbReference type="CDD" id="cd09001">
    <property type="entry name" value="GH43_FsAxh1-like"/>
    <property type="match status" value="1"/>
</dbReference>
<evidence type="ECO:0000256" key="7">
    <source>
        <dbReference type="SAM" id="SignalP"/>
    </source>
</evidence>
<dbReference type="Pfam" id="PF04616">
    <property type="entry name" value="Glyco_hydro_43"/>
    <property type="match status" value="1"/>
</dbReference>
<feature type="chain" id="PRO_5015548740" evidence="7">
    <location>
        <begin position="21"/>
        <end position="528"/>
    </location>
</feature>
<feature type="active site" description="Proton donor" evidence="4">
    <location>
        <position position="202"/>
    </location>
</feature>
<comment type="similarity">
    <text evidence="1 6">Belongs to the glycosyl hydrolase 43 family.</text>
</comment>
<dbReference type="PANTHER" id="PTHR42812">
    <property type="entry name" value="BETA-XYLOSIDASE"/>
    <property type="match status" value="1"/>
</dbReference>
<evidence type="ECO:0000313" key="9">
    <source>
        <dbReference type="EMBL" id="PRY51590.1"/>
    </source>
</evidence>
<dbReference type="AlphaFoldDB" id="A0A2T0U0Y6"/>
<dbReference type="Gene3D" id="2.115.10.20">
    <property type="entry name" value="Glycosyl hydrolase domain, family 43"/>
    <property type="match status" value="1"/>
</dbReference>
<gene>
    <name evidence="9" type="ORF">B0I27_107178</name>
</gene>
<evidence type="ECO:0000259" key="8">
    <source>
        <dbReference type="Pfam" id="PF17851"/>
    </source>
</evidence>
<evidence type="ECO:0000256" key="6">
    <source>
        <dbReference type="RuleBase" id="RU361187"/>
    </source>
</evidence>
<keyword evidence="7" id="KW-0732">Signal</keyword>
<accession>A0A2T0U0Y6</accession>
<keyword evidence="3 6" id="KW-0326">Glycosidase</keyword>
<evidence type="ECO:0000313" key="10">
    <source>
        <dbReference type="Proteomes" id="UP000238034"/>
    </source>
</evidence>
<dbReference type="EMBL" id="PVTH01000007">
    <property type="protein sequence ID" value="PRY51590.1"/>
    <property type="molecule type" value="Genomic_DNA"/>
</dbReference>
<dbReference type="RefSeq" id="WP_219905021.1">
    <property type="nucleotide sequence ID" value="NZ_PVTH01000007.1"/>
</dbReference>
<name>A0A2T0U0Y6_9SPHI</name>
<evidence type="ECO:0000256" key="5">
    <source>
        <dbReference type="PIRSR" id="PIRSR606710-2"/>
    </source>
</evidence>
<proteinExistence type="inferred from homology"/>
<dbReference type="SUPFAM" id="SSF49899">
    <property type="entry name" value="Concanavalin A-like lectins/glucanases"/>
    <property type="match status" value="1"/>
</dbReference>
<dbReference type="InterPro" id="IPR041542">
    <property type="entry name" value="GH43_C2"/>
</dbReference>
<protein>
    <submittedName>
        <fullName evidence="9">Beta-xylosidase</fullName>
    </submittedName>
</protein>
<reference evidence="9 10" key="1">
    <citation type="submission" date="2018-03" db="EMBL/GenBank/DDBJ databases">
        <title>Genomic Encyclopedia of Type Strains, Phase III (KMG-III): the genomes of soil and plant-associated and newly described type strains.</title>
        <authorList>
            <person name="Whitman W."/>
        </authorList>
    </citation>
    <scope>NUCLEOTIDE SEQUENCE [LARGE SCALE GENOMIC DNA]</scope>
    <source>
        <strain evidence="9 10">CGMCC 1.9313</strain>
    </source>
</reference>
<feature type="domain" description="Beta-xylosidase C-terminal Concanavalin A-like" evidence="8">
    <location>
        <begin position="331"/>
        <end position="526"/>
    </location>
</feature>
<evidence type="ECO:0000256" key="3">
    <source>
        <dbReference type="ARBA" id="ARBA00023295"/>
    </source>
</evidence>
<evidence type="ECO:0000256" key="1">
    <source>
        <dbReference type="ARBA" id="ARBA00009865"/>
    </source>
</evidence>
<evidence type="ECO:0000256" key="2">
    <source>
        <dbReference type="ARBA" id="ARBA00022801"/>
    </source>
</evidence>
<dbReference type="InterPro" id="IPR051795">
    <property type="entry name" value="Glycosyl_Hydrlase_43"/>
</dbReference>
<feature type="site" description="Important for catalytic activity, responsible for pKa modulation of the active site Glu and correct orientation of both the proton donor and substrate" evidence="5">
    <location>
        <position position="149"/>
    </location>
</feature>
<feature type="active site" description="Proton acceptor" evidence="4">
    <location>
        <position position="43"/>
    </location>
</feature>
<keyword evidence="10" id="KW-1185">Reference proteome</keyword>
<dbReference type="InterPro" id="IPR023296">
    <property type="entry name" value="Glyco_hydro_beta-prop_sf"/>
</dbReference>
<dbReference type="Proteomes" id="UP000238034">
    <property type="component" value="Unassembled WGS sequence"/>
</dbReference>
<sequence length="528" mass="59576">MYKRFFITALFCWFSICMNAQVWIPDNGNGTYKNPIIHADYSDPDVIRVGDDYYMVASSFNTQPGIPVLHSKDLVNWTIINHVYDRLPLQRYEKMQPGQGSWAPAIRHHNGLFYVYFCTPEDGLFVATATNPRDKWSLTHVQDVANWEDPCPFWDEDGQAYLLRGKVGAGPAILHKMSADGKKLLDNGRLIYEDLKKQPVLEGFKFMEKRDGYYYFAAPAGGVATGWQSVFRSKNIYGPYEDKIVLQQGNTSVNGPHQGGLVETQTGEWWFIHFQDKGVYGRIAHLQPVTWKDGWPVMGNDPDGDGIGEPVMSYKKPNVGKTFPPAVPQTSDEFNSPKLGLQWQWQAAPKKEWFDLSVSKGNIRLYTVSNPTDSASLFYAPNLLLQKVSAPAFTATTKLEFHPENTGDRAGITITGNYYTFLCIEKTGSGNALVIYEAVRENRKFLAPKVLVSIPFKSNRVWLQVSMSDKEMCRYSYSVDGKNFTNIGSEYRTDKGTWIGAKVGIASLNPHLLPSKGYADFDYFKVSP</sequence>
<dbReference type="PANTHER" id="PTHR42812:SF12">
    <property type="entry name" value="BETA-XYLOSIDASE-RELATED"/>
    <property type="match status" value="1"/>
</dbReference>
<feature type="signal peptide" evidence="7">
    <location>
        <begin position="1"/>
        <end position="20"/>
    </location>
</feature>
<dbReference type="InterPro" id="IPR006710">
    <property type="entry name" value="Glyco_hydro_43"/>
</dbReference>
<dbReference type="GO" id="GO:0004553">
    <property type="term" value="F:hydrolase activity, hydrolyzing O-glycosyl compounds"/>
    <property type="evidence" value="ECO:0007669"/>
    <property type="project" value="InterPro"/>
</dbReference>
<organism evidence="9 10">
    <name type="scientific">Arcticibacter pallidicorallinus</name>
    <dbReference type="NCBI Taxonomy" id="1259464"/>
    <lineage>
        <taxon>Bacteria</taxon>
        <taxon>Pseudomonadati</taxon>
        <taxon>Bacteroidota</taxon>
        <taxon>Sphingobacteriia</taxon>
        <taxon>Sphingobacteriales</taxon>
        <taxon>Sphingobacteriaceae</taxon>
        <taxon>Arcticibacter</taxon>
    </lineage>
</organism>